<dbReference type="EMBL" id="QICC01000011">
    <property type="protein sequence ID" value="RNM42528.1"/>
    <property type="molecule type" value="Genomic_DNA"/>
</dbReference>
<evidence type="ECO:0000256" key="1">
    <source>
        <dbReference type="SAM" id="MobiDB-lite"/>
    </source>
</evidence>
<proteinExistence type="predicted"/>
<protein>
    <recommendedName>
        <fullName evidence="6">MBG domain-containing protein</fullName>
    </recommendedName>
</protein>
<reference evidence="3" key="3">
    <citation type="journal article" date="2019" name="Microbiol. Resour. Announc.">
        <title>Draft Genome Sequences of Type Strains of Gordonibacter faecihominis, Paraeggerthella hongkongensis, Parvibacter caecicola,Slackia equolifaciens, Slackia faecicanis, and Slackia isoflavoniconvertens.</title>
        <authorList>
            <person name="Danylec N."/>
            <person name="Stoll D.A."/>
            <person name="Dotsch A."/>
            <person name="Huch M."/>
        </authorList>
    </citation>
    <scope>NUCLEOTIDE SEQUENCE</scope>
    <source>
        <strain evidence="3">DSM 16107</strain>
    </source>
</reference>
<comment type="caution">
    <text evidence="3">The sequence shown here is derived from an EMBL/GenBank/DDBJ whole genome shotgun (WGS) entry which is preliminary data.</text>
</comment>
<keyword evidence="4" id="KW-1185">Reference proteome</keyword>
<dbReference type="Proteomes" id="UP000270112">
    <property type="component" value="Unassembled WGS sequence"/>
</dbReference>
<reference evidence="5" key="2">
    <citation type="submission" date="2018-05" db="EMBL/GenBank/DDBJ databases">
        <title>Genome Sequencing of selected type strains of the family Eggerthellaceae.</title>
        <authorList>
            <person name="Danylec N."/>
            <person name="Stoll D.A."/>
            <person name="Doetsch A."/>
            <person name="Huch M."/>
        </authorList>
    </citation>
    <scope>NUCLEOTIDE SEQUENCE [LARGE SCALE GENOMIC DNA]</scope>
    <source>
        <strain evidence="5">DSM 16107</strain>
    </source>
</reference>
<evidence type="ECO:0000313" key="5">
    <source>
        <dbReference type="Proteomes" id="UP000270112"/>
    </source>
</evidence>
<evidence type="ECO:0000313" key="4">
    <source>
        <dbReference type="Proteomes" id="UP000253817"/>
    </source>
</evidence>
<accession>A0A3N0IZV3</accession>
<dbReference type="EMBL" id="PPTT01000008">
    <property type="protein sequence ID" value="RDB69611.1"/>
    <property type="molecule type" value="Genomic_DNA"/>
</dbReference>
<evidence type="ECO:0008006" key="6">
    <source>
        <dbReference type="Google" id="ProtNLM"/>
    </source>
</evidence>
<sequence>MRAGFPQRVVAALMALCLVLGQLNGGSIVAYAMDDGPVSVRVGTGVTAEVADGVLTLSGTGDTDDFTAESAPLAAYAADIRALEIEEGVTYLGSYLLYGLGELGGTLTLPSSIVGFGEGVFSGESPEESPHFAAIDNRFASGEVVRQEQGYAVERVEQQDVAHSETLFCEGQMGTVTCSDENTSFLEAALSAGYQRVGDEEAGASEGEMADGANDGADDEVADAPLDEAPVPYSEAVDVQTAATTVYVDQTNGNDANDGATEAAAVRTLDAAAQLLITTAEGGTVETNRIVIVGTYNRSDAEVNLPAVPFTLSGATGAVFGASQPISGDYPLYVHADFCLENIEIKLINHIYANGYDLIVGEGISGTSLYLYGFGNNAIEANGRTAAHITVKSGRFERIIGYVRSKTPSLDCTGYTSSISVEGTAKVTRIVAGSASGEILNANVSIEVHGGTVGELIGGNQGYQQNPASFTGTTTINVDGGDVASLYGAGSGRNQSIPTYLGQLRIGVTGGTVQNLYGAGSAAYVVSNDAATSQVSISVSGGKVGNLFAAGKGWESTLNGTITSDQGMDLAGSLTGNASIVVDGAASVGNIYASGEGYLLASSDRTKHNAYLSGTALIDVRGGTVTGSIYGGGKGIAEAGYEECARVTSGSDVQVKVSGGTVQGNVYGGGQQGLVEGATCVNIEGGTVNGSVYGGALGTSGAVLVLGGSTVNMTGGWVRGNVYGGSELSDDGAALAEGASMPDLIVANLVGGTVSGNVFGGGYLGKVNGSTHMHIGMGAMGACAYYAAHPDEIPSLTASALSIGGSVYAGGDFGGDGTDYNTITVEGTSHVYVDGTGYDTGAGAGDVGMTVSGGVFGSGASCDAGNTRLVTLRNYGAVVAGDDGTATGTTRTLAAIQRADRVLLLNSHVRLTGQSDAANTDQTTLYSLNRIGDHGVVDGLGALGNGLVLQGGSTLVLESPAMELAAFRSLDAAGDEVGLAAIAGCANTLLLDTGTLLRVSCTDEGGSRLYGPVRGFARLLAGESAEGYVYARIAPDGADGGFVDKADAEISFTEVSSASLPYRYWEVRGAGDANVTRQTVLTARTLSSGDVGYGADGYAVAKGVIELPPADQNSTYTVKSVTVANTALTLVEAARAGQGSDAAWRTSADNAADGSGSPVDVSAQRTAMASSPLTAFGLFMKTGDGFSAASTDKGKIVSALSLASGSNTVIGAQTAGGVTGDHVVPQIEFYLTYFNSGITASRDLGTVTIEFERSVNGSVQETTTANVQIVTRTTNLSSLEVDLYATQAGTYTGKLYIPAGASRKLTLTGVAASQGASLVAGGASLNGNEFAVSLRATRNQGWQSAGLMESSCDLGGFQAAAPVAIGTTDSRYEAPIEFVLTNAGGFPAKTQDVVRLALKDESGDGAEVAVTVRVHWEESAVSSVAVGAGRQYNGLSSSASSTISQRSALTAAFALSKTLSVSACWIELQDASGAAAALPPGAELTLLSGTGYYRYRATGAETGAQVKLGSFVSMSTGASLVGSVSESVAVIVDFGPSTESLAVGDYSLRLRNEGTADSLGADCTVNNAHATLSLAGGDGPSRGAHAFDLALSANSDTRFSDGAAVVLSLGGDGSFPEGTAFVLDGTTYYASGGKAYLPLSGSGPCTVTVDTADTAGLPAGSYALVAQVFPTGASAGNASALSAQASFDVEQNPSYGLTVSLDPGASRVVSAGDGLTFTVGYSVQHAGVASPAVAVSVQKKTDGGYEDGAAWTVSGNDALGAGSGTQALVVTVPDTLDPGTYRLLFTLGDQTAPYNLIVSG</sequence>
<organism evidence="3 5">
    <name type="scientific">Eggerthella sinensis</name>
    <dbReference type="NCBI Taxonomy" id="242230"/>
    <lineage>
        <taxon>Bacteria</taxon>
        <taxon>Bacillati</taxon>
        <taxon>Actinomycetota</taxon>
        <taxon>Coriobacteriia</taxon>
        <taxon>Eggerthellales</taxon>
        <taxon>Eggerthellaceae</taxon>
        <taxon>Eggerthella</taxon>
    </lineage>
</organism>
<gene>
    <name evidence="2" type="ORF">C1876_06025</name>
    <name evidence="3" type="ORF">DMP09_04635</name>
</gene>
<reference evidence="2 4" key="1">
    <citation type="journal article" date="2018" name="Elife">
        <title>Discovery and characterization of a prevalent human gut bacterial enzyme sufficient for the inactivation of a family of plant toxins.</title>
        <authorList>
            <person name="Koppel N."/>
            <person name="Bisanz J.E."/>
            <person name="Pandelia M.E."/>
            <person name="Turnbaugh P.J."/>
            <person name="Balskus E.P."/>
        </authorList>
    </citation>
    <scope>NUCLEOTIDE SEQUENCE [LARGE SCALE GENOMIC DNA]</scope>
    <source>
        <strain evidence="2 4">DSM 16107</strain>
    </source>
</reference>
<feature type="region of interest" description="Disordered" evidence="1">
    <location>
        <begin position="199"/>
        <end position="223"/>
    </location>
</feature>
<dbReference type="Gene3D" id="3.80.10.10">
    <property type="entry name" value="Ribonuclease Inhibitor"/>
    <property type="match status" value="1"/>
</dbReference>
<evidence type="ECO:0000313" key="2">
    <source>
        <dbReference type="EMBL" id="RDB69611.1"/>
    </source>
</evidence>
<dbReference type="Proteomes" id="UP000253817">
    <property type="component" value="Unassembled WGS sequence"/>
</dbReference>
<dbReference type="InterPro" id="IPR032675">
    <property type="entry name" value="LRR_dom_sf"/>
</dbReference>
<name>A0A3N0IZV3_9ACTN</name>
<evidence type="ECO:0000313" key="3">
    <source>
        <dbReference type="EMBL" id="RNM42528.1"/>
    </source>
</evidence>